<evidence type="ECO:0000313" key="2">
    <source>
        <dbReference type="EMBL" id="RHZ88378.1"/>
    </source>
</evidence>
<gene>
    <name evidence="2" type="ORF">Glove_23g226</name>
</gene>
<organism evidence="2 3">
    <name type="scientific">Diversispora epigaea</name>
    <dbReference type="NCBI Taxonomy" id="1348612"/>
    <lineage>
        <taxon>Eukaryota</taxon>
        <taxon>Fungi</taxon>
        <taxon>Fungi incertae sedis</taxon>
        <taxon>Mucoromycota</taxon>
        <taxon>Glomeromycotina</taxon>
        <taxon>Glomeromycetes</taxon>
        <taxon>Diversisporales</taxon>
        <taxon>Diversisporaceae</taxon>
        <taxon>Diversispora</taxon>
    </lineage>
</organism>
<name>A0A397JNI1_9GLOM</name>
<dbReference type="EMBL" id="PQFF01000021">
    <property type="protein sequence ID" value="RHZ88378.1"/>
    <property type="molecule type" value="Genomic_DNA"/>
</dbReference>
<evidence type="ECO:0000256" key="1">
    <source>
        <dbReference type="SAM" id="MobiDB-lite"/>
    </source>
</evidence>
<keyword evidence="3" id="KW-1185">Reference proteome</keyword>
<reference evidence="2 3" key="1">
    <citation type="submission" date="2018-08" db="EMBL/GenBank/DDBJ databases">
        <title>Genome and evolution of the arbuscular mycorrhizal fungus Diversispora epigaea (formerly Glomus versiforme) and its bacterial endosymbionts.</title>
        <authorList>
            <person name="Sun X."/>
            <person name="Fei Z."/>
            <person name="Harrison M."/>
        </authorList>
    </citation>
    <scope>NUCLEOTIDE SEQUENCE [LARGE SCALE GENOMIC DNA]</scope>
    <source>
        <strain evidence="2 3">IT104</strain>
    </source>
</reference>
<comment type="caution">
    <text evidence="2">The sequence shown here is derived from an EMBL/GenBank/DDBJ whole genome shotgun (WGS) entry which is preliminary data.</text>
</comment>
<dbReference type="AlphaFoldDB" id="A0A397JNI1"/>
<protein>
    <submittedName>
        <fullName evidence="2">Uncharacterized protein</fullName>
    </submittedName>
</protein>
<dbReference type="Proteomes" id="UP000266861">
    <property type="component" value="Unassembled WGS sequence"/>
</dbReference>
<sequence length="205" mass="24021">MLQQYAELFASLYTREARNKIFLIDAFNKVFSQEDDDEVSSGEDDIMAPKPIVPCQTNKYIENVVDMWEDEMLEEVEKEENIEDDEVVAEEEDDNMETEEEVDDDMGTEEEDDGEGDDGNDMETEEDVNEDDEEERSEVRVRRFYWVGDRWSETDPDDVVDDGNIGNELIDLSETNITIIKEIPKKQDFDPDFLELNNYYAKNYL</sequence>
<feature type="compositionally biased region" description="Acidic residues" evidence="1">
    <location>
        <begin position="76"/>
        <end position="136"/>
    </location>
</feature>
<proteinExistence type="predicted"/>
<feature type="region of interest" description="Disordered" evidence="1">
    <location>
        <begin position="76"/>
        <end position="138"/>
    </location>
</feature>
<evidence type="ECO:0000313" key="3">
    <source>
        <dbReference type="Proteomes" id="UP000266861"/>
    </source>
</evidence>
<accession>A0A397JNI1</accession>